<protein>
    <recommendedName>
        <fullName evidence="2">Dimethyladenosine transferase 2, mitochondrial</fullName>
    </recommendedName>
    <alternativeName>
        <fullName evidence="12">Mitochondrial 12S rRNA dimethylase 2</fullName>
    </alternativeName>
    <alternativeName>
        <fullName evidence="13">Mitochondrial transcription factor B2</fullName>
    </alternativeName>
    <alternativeName>
        <fullName evidence="14">S-adenosylmethionine-6-N', N'-adenosyl(rRNA) dimethyltransferase 2</fullName>
    </alternativeName>
</protein>
<proteinExistence type="predicted"/>
<dbReference type="InParanoid" id="E2AVH6"/>
<name>E2AVH6_CAMFO</name>
<dbReference type="Proteomes" id="UP000000311">
    <property type="component" value="Unassembled WGS sequence"/>
</dbReference>
<dbReference type="SUPFAM" id="SSF53335">
    <property type="entry name" value="S-adenosyl-L-methionine-dependent methyltransferases"/>
    <property type="match status" value="1"/>
</dbReference>
<evidence type="ECO:0000256" key="5">
    <source>
        <dbReference type="ARBA" id="ARBA00022679"/>
    </source>
</evidence>
<evidence type="ECO:0000256" key="7">
    <source>
        <dbReference type="ARBA" id="ARBA00022884"/>
    </source>
</evidence>
<keyword evidence="10" id="KW-0496">Mitochondrion</keyword>
<dbReference type="GO" id="GO:0034246">
    <property type="term" value="F:mitochondrial transcription factor activity"/>
    <property type="evidence" value="ECO:0007669"/>
    <property type="project" value="TreeGrafter"/>
</dbReference>
<evidence type="ECO:0000256" key="14">
    <source>
        <dbReference type="ARBA" id="ARBA00032796"/>
    </source>
</evidence>
<keyword evidence="8" id="KW-0809">Transit peptide</keyword>
<sequence>MLSRSFMTVVTSWSGKNKHILKIYCSTSTSDTSYVKEAKYKDSTAKKIEEVKSKVKTKTKSILDDEETLHIINNVYKINPDIINVCTNQLKLCKTDVDGLYLIDRNTAAKYVSLIKNDLLKNTCFVAELSPGYGVLTTELLKADVPLIHLYEAKKELHPILNAIHNMYPGRLDLRNFHLFAIYKLFYKLKDENQVQQILQGVENKKWEDKTSMQIVGATASKYFFYNLIQSLLLRNCFMTHGRPVFYCAVPPSLWNKCSCGIDNKRMYTYTKVIFQTMFDYKLLGTLNRNAFLPWPRKNNKQKHNLSRIWAKLDYEQINVVKIEPKIDLYSQLSFEDWITFSYFVKHHMQKRCNRVIPELEKWVPGCGIRLIAKDYTIFTQFGDLTPAQIVELFKEFKSWPEYKESNFLASMNESSVHNELIAAELEDNMKIDE</sequence>
<evidence type="ECO:0000256" key="8">
    <source>
        <dbReference type="ARBA" id="ARBA00022946"/>
    </source>
</evidence>
<evidence type="ECO:0000313" key="16">
    <source>
        <dbReference type="Proteomes" id="UP000000311"/>
    </source>
</evidence>
<dbReference type="GO" id="GO:0003723">
    <property type="term" value="F:RNA binding"/>
    <property type="evidence" value="ECO:0007669"/>
    <property type="project" value="UniProtKB-KW"/>
</dbReference>
<dbReference type="OrthoDB" id="9895503at2759"/>
<keyword evidence="5 15" id="KW-0808">Transferase</keyword>
<gene>
    <name evidence="15" type="ORF">EAG_12365</name>
</gene>
<dbReference type="FunCoup" id="E2AVH6">
    <property type="interactions" value="320"/>
</dbReference>
<keyword evidence="16" id="KW-1185">Reference proteome</keyword>
<evidence type="ECO:0000256" key="3">
    <source>
        <dbReference type="ARBA" id="ARBA00022552"/>
    </source>
</evidence>
<keyword evidence="3" id="KW-0698">rRNA processing</keyword>
<organism evidence="16">
    <name type="scientific">Camponotus floridanus</name>
    <name type="common">Florida carpenter ant</name>
    <dbReference type="NCBI Taxonomy" id="104421"/>
    <lineage>
        <taxon>Eukaryota</taxon>
        <taxon>Metazoa</taxon>
        <taxon>Ecdysozoa</taxon>
        <taxon>Arthropoda</taxon>
        <taxon>Hexapoda</taxon>
        <taxon>Insecta</taxon>
        <taxon>Pterygota</taxon>
        <taxon>Neoptera</taxon>
        <taxon>Endopterygota</taxon>
        <taxon>Hymenoptera</taxon>
        <taxon>Apocrita</taxon>
        <taxon>Aculeata</taxon>
        <taxon>Formicoidea</taxon>
        <taxon>Formicidae</taxon>
        <taxon>Formicinae</taxon>
        <taxon>Camponotus</taxon>
    </lineage>
</organism>
<evidence type="ECO:0000256" key="6">
    <source>
        <dbReference type="ARBA" id="ARBA00022691"/>
    </source>
</evidence>
<dbReference type="OMA" id="QFRQWPE"/>
<dbReference type="GO" id="GO:0005759">
    <property type="term" value="C:mitochondrial matrix"/>
    <property type="evidence" value="ECO:0007669"/>
    <property type="project" value="TreeGrafter"/>
</dbReference>
<evidence type="ECO:0000256" key="12">
    <source>
        <dbReference type="ARBA" id="ARBA00029708"/>
    </source>
</evidence>
<accession>E2AVH6</accession>
<evidence type="ECO:0000256" key="2">
    <source>
        <dbReference type="ARBA" id="ARBA00018369"/>
    </source>
</evidence>
<dbReference type="InterPro" id="IPR001737">
    <property type="entry name" value="KsgA/Erm"/>
</dbReference>
<evidence type="ECO:0000313" key="15">
    <source>
        <dbReference type="EMBL" id="EFN62571.1"/>
    </source>
</evidence>
<dbReference type="AlphaFoldDB" id="E2AVH6"/>
<comment type="subcellular location">
    <subcellularLocation>
        <location evidence="1">Mitochondrion</location>
    </subcellularLocation>
</comment>
<dbReference type="Gene3D" id="3.40.50.150">
    <property type="entry name" value="Vaccinia Virus protein VP39"/>
    <property type="match status" value="1"/>
</dbReference>
<evidence type="ECO:0000256" key="4">
    <source>
        <dbReference type="ARBA" id="ARBA00022603"/>
    </source>
</evidence>
<evidence type="ECO:0000256" key="13">
    <source>
        <dbReference type="ARBA" id="ARBA00031609"/>
    </source>
</evidence>
<dbReference type="GO" id="GO:0000179">
    <property type="term" value="F:rRNA (adenine-N6,N6-)-dimethyltransferase activity"/>
    <property type="evidence" value="ECO:0007669"/>
    <property type="project" value="TreeGrafter"/>
</dbReference>
<reference evidence="15 16" key="1">
    <citation type="journal article" date="2010" name="Science">
        <title>Genomic comparison of the ants Camponotus floridanus and Harpegnathos saltator.</title>
        <authorList>
            <person name="Bonasio R."/>
            <person name="Zhang G."/>
            <person name="Ye C."/>
            <person name="Mutti N.S."/>
            <person name="Fang X."/>
            <person name="Qin N."/>
            <person name="Donahue G."/>
            <person name="Yang P."/>
            <person name="Li Q."/>
            <person name="Li C."/>
            <person name="Zhang P."/>
            <person name="Huang Z."/>
            <person name="Berger S.L."/>
            <person name="Reinberg D."/>
            <person name="Wang J."/>
            <person name="Liebig J."/>
        </authorList>
    </citation>
    <scope>NUCLEOTIDE SEQUENCE [LARGE SCALE GENOMIC DNA]</scope>
    <source>
        <strain evidence="16">C129</strain>
    </source>
</reference>
<evidence type="ECO:0000256" key="9">
    <source>
        <dbReference type="ARBA" id="ARBA00023015"/>
    </source>
</evidence>
<keyword evidence="7" id="KW-0694">RNA-binding</keyword>
<dbReference type="STRING" id="104421.E2AVH6"/>
<dbReference type="KEGG" id="cfo:105256470"/>
<dbReference type="GO" id="GO:0006391">
    <property type="term" value="P:transcription initiation at mitochondrial promoter"/>
    <property type="evidence" value="ECO:0007669"/>
    <property type="project" value="TreeGrafter"/>
</dbReference>
<dbReference type="InterPro" id="IPR029063">
    <property type="entry name" value="SAM-dependent_MTases_sf"/>
</dbReference>
<dbReference type="PANTHER" id="PTHR11727">
    <property type="entry name" value="DIMETHYLADENOSINE TRANSFERASE"/>
    <property type="match status" value="1"/>
</dbReference>
<keyword evidence="9" id="KW-0805">Transcription regulation</keyword>
<keyword evidence="6" id="KW-0949">S-adenosyl-L-methionine</keyword>
<evidence type="ECO:0000256" key="1">
    <source>
        <dbReference type="ARBA" id="ARBA00004173"/>
    </source>
</evidence>
<evidence type="ECO:0000256" key="10">
    <source>
        <dbReference type="ARBA" id="ARBA00023128"/>
    </source>
</evidence>
<dbReference type="PANTHER" id="PTHR11727:SF13">
    <property type="entry name" value="DIMETHYLADENOSINE TRANSFERASE 2, MITOCHONDRIAL"/>
    <property type="match status" value="1"/>
</dbReference>
<keyword evidence="4" id="KW-0489">Methyltransferase</keyword>
<dbReference type="EMBL" id="GL443112">
    <property type="protein sequence ID" value="EFN62571.1"/>
    <property type="molecule type" value="Genomic_DNA"/>
</dbReference>
<keyword evidence="11" id="KW-0804">Transcription</keyword>
<evidence type="ECO:0000256" key="11">
    <source>
        <dbReference type="ARBA" id="ARBA00023163"/>
    </source>
</evidence>